<dbReference type="Pfam" id="PF01590">
    <property type="entry name" value="GAF"/>
    <property type="match status" value="1"/>
</dbReference>
<dbReference type="InterPro" id="IPR013515">
    <property type="entry name" value="Phytochrome_cen-reg"/>
</dbReference>
<dbReference type="Pfam" id="PF00360">
    <property type="entry name" value="PHY"/>
    <property type="match status" value="1"/>
</dbReference>
<dbReference type="InterPro" id="IPR035965">
    <property type="entry name" value="PAS-like_dom_sf"/>
</dbReference>
<organism evidence="16 17">
    <name type="scientific">Mucilaginibacter glaciei</name>
    <dbReference type="NCBI Taxonomy" id="2772109"/>
    <lineage>
        <taxon>Bacteria</taxon>
        <taxon>Pseudomonadati</taxon>
        <taxon>Bacteroidota</taxon>
        <taxon>Sphingobacteriia</taxon>
        <taxon>Sphingobacteriales</taxon>
        <taxon>Sphingobacteriaceae</taxon>
        <taxon>Mucilaginibacter</taxon>
    </lineage>
</organism>
<accession>A0A926NQL9</accession>
<dbReference type="EMBL" id="JACWMX010000004">
    <property type="protein sequence ID" value="MBD1393588.1"/>
    <property type="molecule type" value="Genomic_DNA"/>
</dbReference>
<dbReference type="EC" id="2.7.13.3" evidence="3"/>
<dbReference type="RefSeq" id="WP_191163329.1">
    <property type="nucleotide sequence ID" value="NZ_JACWMX010000004.1"/>
</dbReference>
<dbReference type="SUPFAM" id="SSF55781">
    <property type="entry name" value="GAF domain-like"/>
    <property type="match status" value="2"/>
</dbReference>
<dbReference type="SUPFAM" id="SSF55785">
    <property type="entry name" value="PYP-like sensor domain (PAS domain)"/>
    <property type="match status" value="1"/>
</dbReference>
<evidence type="ECO:0000256" key="10">
    <source>
        <dbReference type="ARBA" id="ARBA00022840"/>
    </source>
</evidence>
<dbReference type="InterPro" id="IPR001294">
    <property type="entry name" value="Phytochrome"/>
</dbReference>
<dbReference type="InterPro" id="IPR036097">
    <property type="entry name" value="HisK_dim/P_sf"/>
</dbReference>
<evidence type="ECO:0000313" key="16">
    <source>
        <dbReference type="EMBL" id="MBD1393588.1"/>
    </source>
</evidence>
<name>A0A926NQL9_9SPHI</name>
<keyword evidence="12" id="KW-0902">Two-component regulatory system</keyword>
<dbReference type="SMART" id="SM00388">
    <property type="entry name" value="HisKA"/>
    <property type="match status" value="1"/>
</dbReference>
<dbReference type="Pfam" id="PF00512">
    <property type="entry name" value="HisKA"/>
    <property type="match status" value="1"/>
</dbReference>
<evidence type="ECO:0000256" key="8">
    <source>
        <dbReference type="ARBA" id="ARBA00022741"/>
    </source>
</evidence>
<dbReference type="InterPro" id="IPR036890">
    <property type="entry name" value="HATPase_C_sf"/>
</dbReference>
<evidence type="ECO:0000259" key="15">
    <source>
        <dbReference type="PROSITE" id="PS50109"/>
    </source>
</evidence>
<keyword evidence="5" id="KW-0597">Phosphoprotein</keyword>
<dbReference type="SUPFAM" id="SSF47384">
    <property type="entry name" value="Homodimeric domain of signal transducing histidine kinase"/>
    <property type="match status" value="1"/>
</dbReference>
<keyword evidence="8" id="KW-0547">Nucleotide-binding</keyword>
<dbReference type="Gene3D" id="3.30.450.40">
    <property type="match status" value="1"/>
</dbReference>
<keyword evidence="6" id="KW-0716">Sensory transduction</keyword>
<dbReference type="Proteomes" id="UP000619078">
    <property type="component" value="Unassembled WGS sequence"/>
</dbReference>
<evidence type="ECO:0000256" key="7">
    <source>
        <dbReference type="ARBA" id="ARBA00022679"/>
    </source>
</evidence>
<comment type="catalytic activity">
    <reaction evidence="1">
        <text>ATP + protein L-histidine = ADP + protein N-phospho-L-histidine.</text>
        <dbReference type="EC" id="2.7.13.3"/>
    </reaction>
</comment>
<keyword evidence="13" id="KW-0675">Receptor</keyword>
<evidence type="ECO:0000256" key="1">
    <source>
        <dbReference type="ARBA" id="ARBA00000085"/>
    </source>
</evidence>
<keyword evidence="9" id="KW-0418">Kinase</keyword>
<keyword evidence="11" id="KW-0157">Chromophore</keyword>
<dbReference type="InterPro" id="IPR003594">
    <property type="entry name" value="HATPase_dom"/>
</dbReference>
<proteinExistence type="inferred from homology"/>
<evidence type="ECO:0000256" key="13">
    <source>
        <dbReference type="ARBA" id="ARBA00023170"/>
    </source>
</evidence>
<protein>
    <recommendedName>
        <fullName evidence="3">histidine kinase</fullName>
        <ecNumber evidence="3">2.7.13.3</ecNumber>
    </recommendedName>
</protein>
<dbReference type="SMART" id="SM00065">
    <property type="entry name" value="GAF"/>
    <property type="match status" value="1"/>
</dbReference>
<dbReference type="SUPFAM" id="SSF55874">
    <property type="entry name" value="ATPase domain of HSP90 chaperone/DNA topoisomerase II/histidine kinase"/>
    <property type="match status" value="1"/>
</dbReference>
<dbReference type="PRINTS" id="PR01033">
    <property type="entry name" value="PHYTOCHROME"/>
</dbReference>
<evidence type="ECO:0000256" key="2">
    <source>
        <dbReference type="ARBA" id="ARBA00006402"/>
    </source>
</evidence>
<dbReference type="AlphaFoldDB" id="A0A926NQL9"/>
<dbReference type="Gene3D" id="1.10.287.130">
    <property type="match status" value="1"/>
</dbReference>
<dbReference type="PANTHER" id="PTHR43065:SF10">
    <property type="entry name" value="PEROXIDE STRESS-ACTIVATED HISTIDINE KINASE MAK3"/>
    <property type="match status" value="1"/>
</dbReference>
<dbReference type="GO" id="GO:0009584">
    <property type="term" value="P:detection of visible light"/>
    <property type="evidence" value="ECO:0007669"/>
    <property type="project" value="InterPro"/>
</dbReference>
<evidence type="ECO:0000256" key="11">
    <source>
        <dbReference type="ARBA" id="ARBA00022991"/>
    </source>
</evidence>
<dbReference type="Pfam" id="PF02518">
    <property type="entry name" value="HATPase_c"/>
    <property type="match status" value="1"/>
</dbReference>
<dbReference type="SMART" id="SM00387">
    <property type="entry name" value="HATPase_c"/>
    <property type="match status" value="1"/>
</dbReference>
<dbReference type="PROSITE" id="PS50046">
    <property type="entry name" value="PHYTOCHROME_2"/>
    <property type="match status" value="1"/>
</dbReference>
<dbReference type="CDD" id="cd00082">
    <property type="entry name" value="HisKA"/>
    <property type="match status" value="1"/>
</dbReference>
<dbReference type="GO" id="GO:0000155">
    <property type="term" value="F:phosphorelay sensor kinase activity"/>
    <property type="evidence" value="ECO:0007669"/>
    <property type="project" value="InterPro"/>
</dbReference>
<reference evidence="16" key="1">
    <citation type="submission" date="2020-09" db="EMBL/GenBank/DDBJ databases">
        <title>Novel species of Mucilaginibacter isolated from a glacier on the Tibetan Plateau.</title>
        <authorList>
            <person name="Liu Q."/>
            <person name="Xin Y.-H."/>
        </authorList>
    </citation>
    <scope>NUCLEOTIDE SEQUENCE</scope>
    <source>
        <strain evidence="16">ZB1P21</strain>
    </source>
</reference>
<evidence type="ECO:0000256" key="4">
    <source>
        <dbReference type="ARBA" id="ARBA00022543"/>
    </source>
</evidence>
<dbReference type="GO" id="GO:0009881">
    <property type="term" value="F:photoreceptor activity"/>
    <property type="evidence" value="ECO:0007669"/>
    <property type="project" value="UniProtKB-KW"/>
</dbReference>
<gene>
    <name evidence="16" type="ORF">IDJ76_10810</name>
</gene>
<dbReference type="Pfam" id="PF08446">
    <property type="entry name" value="PAS_2"/>
    <property type="match status" value="1"/>
</dbReference>
<evidence type="ECO:0000313" key="17">
    <source>
        <dbReference type="Proteomes" id="UP000619078"/>
    </source>
</evidence>
<dbReference type="PROSITE" id="PS50109">
    <property type="entry name" value="HIS_KIN"/>
    <property type="match status" value="1"/>
</dbReference>
<dbReference type="GO" id="GO:0005524">
    <property type="term" value="F:ATP binding"/>
    <property type="evidence" value="ECO:0007669"/>
    <property type="project" value="UniProtKB-KW"/>
</dbReference>
<keyword evidence="17" id="KW-1185">Reference proteome</keyword>
<evidence type="ECO:0000259" key="14">
    <source>
        <dbReference type="PROSITE" id="PS50046"/>
    </source>
</evidence>
<dbReference type="InterPro" id="IPR016132">
    <property type="entry name" value="Phyto_chromo_attachment"/>
</dbReference>
<dbReference type="InterPro" id="IPR005467">
    <property type="entry name" value="His_kinase_dom"/>
</dbReference>
<evidence type="ECO:0000256" key="3">
    <source>
        <dbReference type="ARBA" id="ARBA00012438"/>
    </source>
</evidence>
<evidence type="ECO:0000256" key="6">
    <source>
        <dbReference type="ARBA" id="ARBA00022606"/>
    </source>
</evidence>
<dbReference type="Gene3D" id="3.30.565.10">
    <property type="entry name" value="Histidine kinase-like ATPase, C-terminal domain"/>
    <property type="match status" value="1"/>
</dbReference>
<sequence>MLSQTNRAVKIDLTNCDIEPIHIPGKIQSHGFLIVIDAESIIRFHSENLVQFIPNVNDNLLGSHIDNLQPIIGSNEPPDFINHIITLGRANGFEQTNPFNTDINGKPFHLIVSTSASYYLLEFEPAQSDSKTDVQRMIGRSISEMLADKNLQNLLKNCAVQVKNVIGYDRVMVYRFAEDGHGEVIAESKDTELPSWLGLHYPASDIPKQARELYKVNLTRLIADVNQEPAGIITDAGNTAPLDMTNSDLRAVSPVHIQYLKNMGVASSFSISLMYKKELWGLIACHSYTPRFIDFRSRDSAKLIGQILSSALEFRQDEENQQLQERYKSAVDQLSRLMLKDNDIDNALTRNSVTLLNAVDATGAILVFDNSITKLGDTPTDVQVSGLLNWIKENINETFYYTDELPVKYSNAALFRGIASGMMVSTLSKEMGEYVIWFKPEQLQTVKWAGNPDKPVTISSDGLANISPRNSFEEWSQTVTGTSKKWSNEEVKSVVRLRSEITYAINQKAGAIRLLNEKLKNAYEELDTFSYTISHDLKNPLSTIKSFAQILLRDKDLKPQTLKILERINGGADKMNNMINEVLDYSRINRLELVLKEVDPATMISEIVRDLTLVYGIDENNITIGNMPKLQGDPVMISQVFANIISNAVKYSMKTEQPLVSINGTEDEHEVVYTVTDNGLGIDIKQLPRIFELFKRMDNVGDIEGTGVGLAIVKRIIEKHNGKIWVDSELGQGSTFSIAFSKRN</sequence>
<dbReference type="Gene3D" id="3.30.450.20">
    <property type="entry name" value="PAS domain"/>
    <property type="match status" value="1"/>
</dbReference>
<dbReference type="InterPro" id="IPR003018">
    <property type="entry name" value="GAF"/>
</dbReference>
<keyword evidence="7" id="KW-0808">Transferase</keyword>
<comment type="similarity">
    <text evidence="2">In the N-terminal section; belongs to the phytochrome family.</text>
</comment>
<dbReference type="PANTHER" id="PTHR43065">
    <property type="entry name" value="SENSOR HISTIDINE KINASE"/>
    <property type="match status" value="1"/>
</dbReference>
<dbReference type="InterPro" id="IPR003661">
    <property type="entry name" value="HisK_dim/P_dom"/>
</dbReference>
<dbReference type="FunFam" id="3.30.565.10:FF:000006">
    <property type="entry name" value="Sensor histidine kinase WalK"/>
    <property type="match status" value="1"/>
</dbReference>
<evidence type="ECO:0000256" key="5">
    <source>
        <dbReference type="ARBA" id="ARBA00022553"/>
    </source>
</evidence>
<keyword evidence="10" id="KW-0067">ATP-binding</keyword>
<dbReference type="InterPro" id="IPR013654">
    <property type="entry name" value="PAS_2"/>
</dbReference>
<dbReference type="InterPro" id="IPR043150">
    <property type="entry name" value="Phytochrome_PHY_sf"/>
</dbReference>
<comment type="caution">
    <text evidence="16">The sequence shown here is derived from an EMBL/GenBank/DDBJ whole genome shotgun (WGS) entry which is preliminary data.</text>
</comment>
<feature type="domain" description="Histidine kinase" evidence="15">
    <location>
        <begin position="532"/>
        <end position="744"/>
    </location>
</feature>
<evidence type="ECO:0000256" key="9">
    <source>
        <dbReference type="ARBA" id="ARBA00022777"/>
    </source>
</evidence>
<keyword evidence="4" id="KW-0600">Photoreceptor protein</keyword>
<dbReference type="Gene3D" id="3.30.450.270">
    <property type="match status" value="1"/>
</dbReference>
<feature type="domain" description="Phytochrome chromophore attachment site" evidence="14">
    <location>
        <begin position="150"/>
        <end position="310"/>
    </location>
</feature>
<evidence type="ECO:0000256" key="12">
    <source>
        <dbReference type="ARBA" id="ARBA00023012"/>
    </source>
</evidence>
<dbReference type="InterPro" id="IPR029016">
    <property type="entry name" value="GAF-like_dom_sf"/>
</dbReference>
<dbReference type="GO" id="GO:0006355">
    <property type="term" value="P:regulation of DNA-templated transcription"/>
    <property type="evidence" value="ECO:0007669"/>
    <property type="project" value="InterPro"/>
</dbReference>